<protein>
    <submittedName>
        <fullName evidence="1">Uncharacterized protein</fullName>
    </submittedName>
</protein>
<proteinExistence type="predicted"/>
<dbReference type="PANTHER" id="PTHR37611">
    <property type="entry name" value="VIRUS-SPECIFIC-SIGNALING-PATHWAY REGULATED PROTEIN-RELATED"/>
    <property type="match status" value="1"/>
</dbReference>
<dbReference type="EMBL" id="JACEIK010005863">
    <property type="protein sequence ID" value="MCE0482321.1"/>
    <property type="molecule type" value="Genomic_DNA"/>
</dbReference>
<name>A0ABS8VND0_DATST</name>
<evidence type="ECO:0000313" key="2">
    <source>
        <dbReference type="Proteomes" id="UP000823775"/>
    </source>
</evidence>
<evidence type="ECO:0000313" key="1">
    <source>
        <dbReference type="EMBL" id="MCE0482321.1"/>
    </source>
</evidence>
<dbReference type="Proteomes" id="UP000823775">
    <property type="component" value="Unassembled WGS sequence"/>
</dbReference>
<gene>
    <name evidence="1" type="ORF">HAX54_040995</name>
</gene>
<organism evidence="1 2">
    <name type="scientific">Datura stramonium</name>
    <name type="common">Jimsonweed</name>
    <name type="synonym">Common thornapple</name>
    <dbReference type="NCBI Taxonomy" id="4076"/>
    <lineage>
        <taxon>Eukaryota</taxon>
        <taxon>Viridiplantae</taxon>
        <taxon>Streptophyta</taxon>
        <taxon>Embryophyta</taxon>
        <taxon>Tracheophyta</taxon>
        <taxon>Spermatophyta</taxon>
        <taxon>Magnoliopsida</taxon>
        <taxon>eudicotyledons</taxon>
        <taxon>Gunneridae</taxon>
        <taxon>Pentapetalae</taxon>
        <taxon>asterids</taxon>
        <taxon>lamiids</taxon>
        <taxon>Solanales</taxon>
        <taxon>Solanaceae</taxon>
        <taxon>Solanoideae</taxon>
        <taxon>Datureae</taxon>
        <taxon>Datura</taxon>
    </lineage>
</organism>
<keyword evidence="2" id="KW-1185">Reference proteome</keyword>
<comment type="caution">
    <text evidence="1">The sequence shown here is derived from an EMBL/GenBank/DDBJ whole genome shotgun (WGS) entry which is preliminary data.</text>
</comment>
<reference evidence="1 2" key="1">
    <citation type="journal article" date="2021" name="BMC Genomics">
        <title>Datura genome reveals duplications of psychoactive alkaloid biosynthetic genes and high mutation rate following tissue culture.</title>
        <authorList>
            <person name="Rajewski A."/>
            <person name="Carter-House D."/>
            <person name="Stajich J."/>
            <person name="Litt A."/>
        </authorList>
    </citation>
    <scope>NUCLEOTIDE SEQUENCE [LARGE SCALE GENOMIC DNA]</scope>
    <source>
        <strain evidence="1">AR-01</strain>
    </source>
</reference>
<accession>A0ABS8VND0</accession>
<sequence length="155" mass="17510">MSAATCTNETFVHFTDLNDFEYSRIDNDDLLMSFLEEPEFEAGDEELLRSVIESLETENIAPPAGVNTNDDDSTLLEQLMKAEEDSTNLSYLELDCWIDSDMEYYCSTPSSSTDDMNIWSTDCYSGNGIEDLSSNFLGACKEFSWELPCESMLCE</sequence>
<dbReference type="PANTHER" id="PTHR37611:SF2">
    <property type="entry name" value="VIRUS-SPECIFIC-SIGNALING-PATHWAY REGULATED PROTEIN-RELATED"/>
    <property type="match status" value="1"/>
</dbReference>